<name>A0A1H4MP02_9HYPH</name>
<dbReference type="RefSeq" id="WP_090329573.1">
    <property type="nucleotide sequence ID" value="NZ_FNSL01000001.1"/>
</dbReference>
<dbReference type="EMBL" id="FNSL01000001">
    <property type="protein sequence ID" value="SEB84776.1"/>
    <property type="molecule type" value="Genomic_DNA"/>
</dbReference>
<organism evidence="1 2">
    <name type="scientific">Nitratireductor aquibiodomus</name>
    <dbReference type="NCBI Taxonomy" id="204799"/>
    <lineage>
        <taxon>Bacteria</taxon>
        <taxon>Pseudomonadati</taxon>
        <taxon>Pseudomonadota</taxon>
        <taxon>Alphaproteobacteria</taxon>
        <taxon>Hyphomicrobiales</taxon>
        <taxon>Phyllobacteriaceae</taxon>
        <taxon>Nitratireductor</taxon>
    </lineage>
</organism>
<protein>
    <submittedName>
        <fullName evidence="1">Uncharacterized protein</fullName>
    </submittedName>
</protein>
<reference evidence="2" key="1">
    <citation type="submission" date="2016-10" db="EMBL/GenBank/DDBJ databases">
        <authorList>
            <person name="Varghese N."/>
            <person name="Submissions S."/>
        </authorList>
    </citation>
    <scope>NUCLEOTIDE SEQUENCE [LARGE SCALE GENOMIC DNA]</scope>
    <source>
        <strain evidence="2">ES.061</strain>
    </source>
</reference>
<accession>A0A1H4MP02</accession>
<dbReference type="AlphaFoldDB" id="A0A1H4MP02"/>
<proteinExistence type="predicted"/>
<keyword evidence="2" id="KW-1185">Reference proteome</keyword>
<gene>
    <name evidence="1" type="ORF">SAMN05216452_3409</name>
</gene>
<evidence type="ECO:0000313" key="1">
    <source>
        <dbReference type="EMBL" id="SEB84776.1"/>
    </source>
</evidence>
<sequence>MNERITSEGTVVAIPGSVTDLAKGLRELIACLRDVAALIDDGGKAVAGTFRNRRSRGAARNLDTLVFSPAGSRQYLERIADGTGTRDDVAGIAAMLEATADDVERSMRDLRGYRDTLRESCGMEAANALDEIIYGKFGKDGLRRSLGRIVKIGEGQRAIPAEAVQIAIGALGTIEGLNRRIAELHDQLLAKLKG</sequence>
<evidence type="ECO:0000313" key="2">
    <source>
        <dbReference type="Proteomes" id="UP000199064"/>
    </source>
</evidence>
<dbReference type="Proteomes" id="UP000199064">
    <property type="component" value="Unassembled WGS sequence"/>
</dbReference>